<dbReference type="Proteomes" id="UP000233535">
    <property type="component" value="Unassembled WGS sequence"/>
</dbReference>
<reference evidence="2 3" key="1">
    <citation type="journal article" date="2017" name="Front. Microbiol.">
        <title>Labilibaculum manganireducens gen. nov., sp. nov. and Labilibaculum filiforme sp. nov., Novel Bacteroidetes Isolated from Subsurface Sediments of the Baltic Sea.</title>
        <authorList>
            <person name="Vandieken V."/>
            <person name="Marshall I.P."/>
            <person name="Niemann H."/>
            <person name="Engelen B."/>
            <person name="Cypionka H."/>
        </authorList>
    </citation>
    <scope>NUCLEOTIDE SEQUENCE [LARGE SCALE GENOMIC DNA]</scope>
    <source>
        <strain evidence="2 3">59.16B</strain>
    </source>
</reference>
<dbReference type="AlphaFoldDB" id="A0A2N3HYB7"/>
<evidence type="ECO:0000313" key="2">
    <source>
        <dbReference type="EMBL" id="PKQ63060.1"/>
    </source>
</evidence>
<feature type="transmembrane region" description="Helical" evidence="1">
    <location>
        <begin position="34"/>
        <end position="53"/>
    </location>
</feature>
<evidence type="ECO:0008006" key="4">
    <source>
        <dbReference type="Google" id="ProtNLM"/>
    </source>
</evidence>
<gene>
    <name evidence="2" type="ORF">BZG02_09840</name>
</gene>
<organism evidence="2 3">
    <name type="scientific">Labilibaculum filiforme</name>
    <dbReference type="NCBI Taxonomy" id="1940526"/>
    <lineage>
        <taxon>Bacteria</taxon>
        <taxon>Pseudomonadati</taxon>
        <taxon>Bacteroidota</taxon>
        <taxon>Bacteroidia</taxon>
        <taxon>Marinilabiliales</taxon>
        <taxon>Marinifilaceae</taxon>
        <taxon>Labilibaculum</taxon>
    </lineage>
</organism>
<keyword evidence="3" id="KW-1185">Reference proteome</keyword>
<comment type="caution">
    <text evidence="2">The sequence shown here is derived from an EMBL/GenBank/DDBJ whole genome shotgun (WGS) entry which is preliminary data.</text>
</comment>
<keyword evidence="1" id="KW-0472">Membrane</keyword>
<feature type="transmembrane region" description="Helical" evidence="1">
    <location>
        <begin position="7"/>
        <end position="28"/>
    </location>
</feature>
<dbReference type="EMBL" id="MVDD01000006">
    <property type="protein sequence ID" value="PKQ63060.1"/>
    <property type="molecule type" value="Genomic_DNA"/>
</dbReference>
<sequence>MKKINKLLVILIVLSIISWVLTIQNLFLDIEVNWIMRVVIRGITFILTFVFISKTKYKKYNLYLASALWLILILISFFINKEIRHRSNRELGGNVNITVLVHKNHMGKSGCEGTFQVLKNKKIIVDHILGNVQKRLFNGDTVLFIESIKFPGQYDVLNYFPSSDEISRAKNYKYYYKGEYVHSLPK</sequence>
<protein>
    <recommendedName>
        <fullName evidence="4">DUF4131 domain-containing protein</fullName>
    </recommendedName>
</protein>
<feature type="transmembrane region" description="Helical" evidence="1">
    <location>
        <begin position="60"/>
        <end position="79"/>
    </location>
</feature>
<evidence type="ECO:0000256" key="1">
    <source>
        <dbReference type="SAM" id="Phobius"/>
    </source>
</evidence>
<keyword evidence="1" id="KW-0812">Transmembrane</keyword>
<name>A0A2N3HYB7_9BACT</name>
<dbReference type="RefSeq" id="WP_101261266.1">
    <property type="nucleotide sequence ID" value="NZ_MVDD01000006.1"/>
</dbReference>
<keyword evidence="1" id="KW-1133">Transmembrane helix</keyword>
<proteinExistence type="predicted"/>
<evidence type="ECO:0000313" key="3">
    <source>
        <dbReference type="Proteomes" id="UP000233535"/>
    </source>
</evidence>
<accession>A0A2N3HYB7</accession>